<dbReference type="EMBL" id="JAZGQO010000006">
    <property type="protein sequence ID" value="KAK6185715.1"/>
    <property type="molecule type" value="Genomic_DNA"/>
</dbReference>
<evidence type="ECO:0000313" key="3">
    <source>
        <dbReference type="Proteomes" id="UP001347796"/>
    </source>
</evidence>
<proteinExistence type="predicted"/>
<reference evidence="2 3" key="1">
    <citation type="submission" date="2024-01" db="EMBL/GenBank/DDBJ databases">
        <title>The genome of the rayed Mediterranean limpet Patella caerulea (Linnaeus, 1758).</title>
        <authorList>
            <person name="Anh-Thu Weber A."/>
            <person name="Halstead-Nussloch G."/>
        </authorList>
    </citation>
    <scope>NUCLEOTIDE SEQUENCE [LARGE SCALE GENOMIC DNA]</scope>
    <source>
        <strain evidence="2">AATW-2023a</strain>
        <tissue evidence="2">Whole specimen</tissue>
    </source>
</reference>
<dbReference type="Proteomes" id="UP001347796">
    <property type="component" value="Unassembled WGS sequence"/>
</dbReference>
<evidence type="ECO:0000256" key="1">
    <source>
        <dbReference type="SAM" id="MobiDB-lite"/>
    </source>
</evidence>
<dbReference type="AlphaFoldDB" id="A0AAN8Q936"/>
<evidence type="ECO:0000313" key="2">
    <source>
        <dbReference type="EMBL" id="KAK6185715.1"/>
    </source>
</evidence>
<name>A0AAN8Q936_PATCE</name>
<accession>A0AAN8Q936</accession>
<sequence length="115" mass="13572">MFSFYFKFKLRKPERPRRSLSLNTKRCMEESEMKSSPTLSRKSNCLVPNRIPKETRLVNVVKEEEIQDRDVFRIKLAVERLSDSEELIADCSRPYTLHTICGKHKDLKSITPLKQ</sequence>
<protein>
    <submittedName>
        <fullName evidence="2">Uncharacterized protein</fullName>
    </submittedName>
</protein>
<gene>
    <name evidence="2" type="ORF">SNE40_007888</name>
</gene>
<comment type="caution">
    <text evidence="2">The sequence shown here is derived from an EMBL/GenBank/DDBJ whole genome shotgun (WGS) entry which is preliminary data.</text>
</comment>
<organism evidence="2 3">
    <name type="scientific">Patella caerulea</name>
    <name type="common">Rayed Mediterranean limpet</name>
    <dbReference type="NCBI Taxonomy" id="87958"/>
    <lineage>
        <taxon>Eukaryota</taxon>
        <taxon>Metazoa</taxon>
        <taxon>Spiralia</taxon>
        <taxon>Lophotrochozoa</taxon>
        <taxon>Mollusca</taxon>
        <taxon>Gastropoda</taxon>
        <taxon>Patellogastropoda</taxon>
        <taxon>Patelloidea</taxon>
        <taxon>Patellidae</taxon>
        <taxon>Patella</taxon>
    </lineage>
</organism>
<keyword evidence="3" id="KW-1185">Reference proteome</keyword>
<feature type="region of interest" description="Disordered" evidence="1">
    <location>
        <begin position="17"/>
        <end position="45"/>
    </location>
</feature>
<feature type="compositionally biased region" description="Polar residues" evidence="1">
    <location>
        <begin position="34"/>
        <end position="43"/>
    </location>
</feature>